<sequence length="430" mass="46601">MHDPQRFALEHEAAKAKQAAILQRRRNGLEQRVGSQRVDQPAVQYQLPEPVAPRQRRPVDSDFAMNTSHDARAEYSESAYPSFPLSRCSLPTEARAPRYALDAFGRAYEVDEYGNSVARELVQLELAPLRDSRPSTSGGAPRLPSPFQFGHPTLSRSLYSGHISAPIANQYSFVDEEAHVSQQYDPRYPLLSQDAERRWNQSGRSVSLGRAHSSDDRRINPPSSSIEWQSSTWPLAPASSAYYQAYRTPHLAPSDSPARAPPPAGIRDFDGPQAGMSATLSHAHGPDDNTPVLSSRVPSLRAGAPSPEGTRWLRSGPVGALSQNPSADASAPLPPRDPNLHPSQYSTGAHDLPRPLLTHSDPPSSFASSPKTTATRTSVSSPDPNPVFSAARERQTMAYSPVDSPPGQLRDADTLLEGNAPGHESSPPSA</sequence>
<reference evidence="2 3" key="1">
    <citation type="submission" date="2020-11" db="EMBL/GenBank/DDBJ databases">
        <title>Kefir isolates.</title>
        <authorList>
            <person name="Marcisauskas S."/>
            <person name="Kim Y."/>
            <person name="Blasche S."/>
        </authorList>
    </citation>
    <scope>NUCLEOTIDE SEQUENCE [LARGE SCALE GENOMIC DNA]</scope>
    <source>
        <strain evidence="2 3">KR</strain>
    </source>
</reference>
<comment type="caution">
    <text evidence="2">The sequence shown here is derived from an EMBL/GenBank/DDBJ whole genome shotgun (WGS) entry which is preliminary data.</text>
</comment>
<feature type="compositionally biased region" description="Polar residues" evidence="1">
    <location>
        <begin position="361"/>
        <end position="382"/>
    </location>
</feature>
<dbReference type="AlphaFoldDB" id="A0A9P6VVY5"/>
<dbReference type="EMBL" id="PUHQ01000113">
    <property type="protein sequence ID" value="KAG0655703.1"/>
    <property type="molecule type" value="Genomic_DNA"/>
</dbReference>
<feature type="region of interest" description="Disordered" evidence="1">
    <location>
        <begin position="250"/>
        <end position="430"/>
    </location>
</feature>
<proteinExistence type="predicted"/>
<evidence type="ECO:0000256" key="1">
    <source>
        <dbReference type="SAM" id="MobiDB-lite"/>
    </source>
</evidence>
<organism evidence="2 3">
    <name type="scientific">Rhodotorula mucilaginosa</name>
    <name type="common">Yeast</name>
    <name type="synonym">Rhodotorula rubra</name>
    <dbReference type="NCBI Taxonomy" id="5537"/>
    <lineage>
        <taxon>Eukaryota</taxon>
        <taxon>Fungi</taxon>
        <taxon>Dikarya</taxon>
        <taxon>Basidiomycota</taxon>
        <taxon>Pucciniomycotina</taxon>
        <taxon>Microbotryomycetes</taxon>
        <taxon>Sporidiobolales</taxon>
        <taxon>Sporidiobolaceae</taxon>
        <taxon>Rhodotorula</taxon>
    </lineage>
</organism>
<evidence type="ECO:0000313" key="2">
    <source>
        <dbReference type="EMBL" id="KAG0655703.1"/>
    </source>
</evidence>
<feature type="region of interest" description="Disordered" evidence="1">
    <location>
        <begin position="201"/>
        <end position="229"/>
    </location>
</feature>
<accession>A0A9P6VVY5</accession>
<protein>
    <submittedName>
        <fullName evidence="2">Uncharacterized protein</fullName>
    </submittedName>
</protein>
<evidence type="ECO:0000313" key="3">
    <source>
        <dbReference type="Proteomes" id="UP000777482"/>
    </source>
</evidence>
<dbReference type="Proteomes" id="UP000777482">
    <property type="component" value="Unassembled WGS sequence"/>
</dbReference>
<keyword evidence="3" id="KW-1185">Reference proteome</keyword>
<name>A0A9P6VVY5_RHOMI</name>
<gene>
    <name evidence="2" type="ORF">C6P46_000737</name>
</gene>